<sequence length="552" mass="64590">MTDNLRETIKSLTPEQKKAMAMLIKKKQAKMQEEPLHKHRFNNYAQERYRNLTSRYRNHKAANKVGKTDELGFELVAMCKGKCEEFGINFPHKPPLKIWYCGRDRNVLSDEPLASIKRYLKGEGIDHKTVYAGQLINMMYIWDDHGNTSEIRFKPYNGEIGIFESANVHAVFMDEEPPRDVFSAIKPKIAVMPGYVFISMTPDKGMSWTYDLLNGSDPDHGVLAKNGMLSTIDSSVFDNMRNFTMIEKNKWVQYPTEYIDKIEGYSYKEENGVTYVLAPDSFAEYIEGYTYGSNEYRMRVLGHYVSFTGKVYPFDMRRNTFELYELPPMNELKFFAALDPGYTDECCFALIAIDKYNNKWVIDGFYQSGLDSRDQAKKILDTCNFWGIRPEMIVADNQIENRLAQKDAQKPHIQSIKDYYYDELGSNWTFFRCEELDKRDPHIKRDAIVKDLKDAKLRISNHNNKLYLLQQEMMRLEYKEGDKTKTKGTKDHFDAALRIFYGANISYDHYLTSEEIREKAKVDPKYKSQQQRINKYDHYMQDPFGGNGDMVY</sequence>
<protein>
    <submittedName>
        <fullName evidence="1">Uncharacterized protein</fullName>
    </submittedName>
</protein>
<name>A0A6J5MA68_9CAUD</name>
<dbReference type="EMBL" id="LR796427">
    <property type="protein sequence ID" value="CAB4143925.1"/>
    <property type="molecule type" value="Genomic_DNA"/>
</dbReference>
<gene>
    <name evidence="1" type="ORF">UFOVP455_11</name>
</gene>
<dbReference type="Gene3D" id="3.30.420.280">
    <property type="match status" value="1"/>
</dbReference>
<reference evidence="1" key="1">
    <citation type="submission" date="2020-04" db="EMBL/GenBank/DDBJ databases">
        <authorList>
            <person name="Chiriac C."/>
            <person name="Salcher M."/>
            <person name="Ghai R."/>
            <person name="Kavagutti S V."/>
        </authorList>
    </citation>
    <scope>NUCLEOTIDE SEQUENCE</scope>
</reference>
<proteinExistence type="predicted"/>
<organism evidence="1">
    <name type="scientific">uncultured Caudovirales phage</name>
    <dbReference type="NCBI Taxonomy" id="2100421"/>
    <lineage>
        <taxon>Viruses</taxon>
        <taxon>Duplodnaviria</taxon>
        <taxon>Heunggongvirae</taxon>
        <taxon>Uroviricota</taxon>
        <taxon>Caudoviricetes</taxon>
        <taxon>Peduoviridae</taxon>
        <taxon>Maltschvirus</taxon>
        <taxon>Maltschvirus maltsch</taxon>
    </lineage>
</organism>
<dbReference type="InterPro" id="IPR027417">
    <property type="entry name" value="P-loop_NTPase"/>
</dbReference>
<evidence type="ECO:0000313" key="1">
    <source>
        <dbReference type="EMBL" id="CAB4143925.1"/>
    </source>
</evidence>
<dbReference type="Gene3D" id="3.40.50.300">
    <property type="entry name" value="P-loop containing nucleotide triphosphate hydrolases"/>
    <property type="match status" value="1"/>
</dbReference>
<dbReference type="SUPFAM" id="SSF110296">
    <property type="entry name" value="Oligoxyloglucan reducing end-specific cellobiohydrolase"/>
    <property type="match status" value="1"/>
</dbReference>
<accession>A0A6J5MA68</accession>